<sequence length="115" mass="13151">MCYCIEWTPLFGRNNLHLHYWTDSTTVLAWIQNDKALTVFVNNRVMEIRQLSDKTRWKRIPGTSNPAEFPSRGCRVNQLIASGGRAQAGSKGGLKRILGQFRRQHLNPNLAIPMD</sequence>
<protein>
    <submittedName>
        <fullName evidence="1">Uncharacterized protein</fullName>
    </submittedName>
</protein>
<evidence type="ECO:0000313" key="1">
    <source>
        <dbReference type="EMBL" id="GBN79576.1"/>
    </source>
</evidence>
<accession>A0A4Y2RW12</accession>
<dbReference type="EMBL" id="BGPR01018592">
    <property type="protein sequence ID" value="GBN79576.1"/>
    <property type="molecule type" value="Genomic_DNA"/>
</dbReference>
<dbReference type="PANTHER" id="PTHR47331:SF1">
    <property type="entry name" value="GAG-LIKE PROTEIN"/>
    <property type="match status" value="1"/>
</dbReference>
<reference evidence="1 2" key="1">
    <citation type="journal article" date="2019" name="Sci. Rep.">
        <title>Orb-weaving spider Araneus ventricosus genome elucidates the spidroin gene catalogue.</title>
        <authorList>
            <person name="Kono N."/>
            <person name="Nakamura H."/>
            <person name="Ohtoshi R."/>
            <person name="Moran D.A.P."/>
            <person name="Shinohara A."/>
            <person name="Yoshida Y."/>
            <person name="Fujiwara M."/>
            <person name="Mori M."/>
            <person name="Tomita M."/>
            <person name="Arakawa K."/>
        </authorList>
    </citation>
    <scope>NUCLEOTIDE SEQUENCE [LARGE SCALE GENOMIC DNA]</scope>
</reference>
<organism evidence="1 2">
    <name type="scientific">Araneus ventricosus</name>
    <name type="common">Orbweaver spider</name>
    <name type="synonym">Epeira ventricosa</name>
    <dbReference type="NCBI Taxonomy" id="182803"/>
    <lineage>
        <taxon>Eukaryota</taxon>
        <taxon>Metazoa</taxon>
        <taxon>Ecdysozoa</taxon>
        <taxon>Arthropoda</taxon>
        <taxon>Chelicerata</taxon>
        <taxon>Arachnida</taxon>
        <taxon>Araneae</taxon>
        <taxon>Araneomorphae</taxon>
        <taxon>Entelegynae</taxon>
        <taxon>Araneoidea</taxon>
        <taxon>Araneidae</taxon>
        <taxon>Araneus</taxon>
    </lineage>
</organism>
<name>A0A4Y2RW12_ARAVE</name>
<proteinExistence type="predicted"/>
<gene>
    <name evidence="1" type="ORF">AVEN_74290_1</name>
</gene>
<dbReference type="OrthoDB" id="6629073at2759"/>
<dbReference type="Proteomes" id="UP000499080">
    <property type="component" value="Unassembled WGS sequence"/>
</dbReference>
<keyword evidence="2" id="KW-1185">Reference proteome</keyword>
<comment type="caution">
    <text evidence="1">The sequence shown here is derived from an EMBL/GenBank/DDBJ whole genome shotgun (WGS) entry which is preliminary data.</text>
</comment>
<dbReference type="AlphaFoldDB" id="A0A4Y2RW12"/>
<dbReference type="PANTHER" id="PTHR47331">
    <property type="entry name" value="PHD-TYPE DOMAIN-CONTAINING PROTEIN"/>
    <property type="match status" value="1"/>
</dbReference>
<evidence type="ECO:0000313" key="2">
    <source>
        <dbReference type="Proteomes" id="UP000499080"/>
    </source>
</evidence>